<dbReference type="EMBL" id="HBUF01293109">
    <property type="protein sequence ID" value="CAG6689629.1"/>
    <property type="molecule type" value="Transcribed_RNA"/>
</dbReference>
<dbReference type="AlphaFoldDB" id="A0A8D8TJH5"/>
<proteinExistence type="predicted"/>
<organism evidence="1">
    <name type="scientific">Cacopsylla melanoneura</name>
    <dbReference type="NCBI Taxonomy" id="428564"/>
    <lineage>
        <taxon>Eukaryota</taxon>
        <taxon>Metazoa</taxon>
        <taxon>Ecdysozoa</taxon>
        <taxon>Arthropoda</taxon>
        <taxon>Hexapoda</taxon>
        <taxon>Insecta</taxon>
        <taxon>Pterygota</taxon>
        <taxon>Neoptera</taxon>
        <taxon>Paraneoptera</taxon>
        <taxon>Hemiptera</taxon>
        <taxon>Sternorrhyncha</taxon>
        <taxon>Psylloidea</taxon>
        <taxon>Psyllidae</taxon>
        <taxon>Psyllinae</taxon>
        <taxon>Cacopsylla</taxon>
    </lineage>
</organism>
<dbReference type="EMBL" id="HBUF01293106">
    <property type="protein sequence ID" value="CAG6689611.1"/>
    <property type="molecule type" value="Transcribed_RNA"/>
</dbReference>
<dbReference type="EMBL" id="HBUF01293110">
    <property type="protein sequence ID" value="CAG6689635.1"/>
    <property type="molecule type" value="Transcribed_RNA"/>
</dbReference>
<sequence length="178" mass="21715">MQWLRFFCTIGRSHKTVQPAELSIAFSKTNDFIFEPRSHSGTRLLLFENIWIVTDEISISWYILKKFSLYLIRYYNTDHVFSDEFFWRVIERSTKDCRLFLLCTTIWQQCENYAHDPRTRPFWNHSKTKQNSFTFDVWLLCRCVFSCLVNFLTNGGCCSSPWWKRWSWCPWRCRGKRR</sequence>
<dbReference type="EMBL" id="HBUF01293108">
    <property type="protein sequence ID" value="CAG6689623.1"/>
    <property type="molecule type" value="Transcribed_RNA"/>
</dbReference>
<evidence type="ECO:0000313" key="1">
    <source>
        <dbReference type="EMBL" id="CAG6689635.1"/>
    </source>
</evidence>
<name>A0A8D8TJH5_9HEMI</name>
<reference evidence="1" key="1">
    <citation type="submission" date="2021-05" db="EMBL/GenBank/DDBJ databases">
        <authorList>
            <person name="Alioto T."/>
            <person name="Alioto T."/>
            <person name="Gomez Garrido J."/>
        </authorList>
    </citation>
    <scope>NUCLEOTIDE SEQUENCE</scope>
</reference>
<accession>A0A8D8TJH5</accession>
<protein>
    <submittedName>
        <fullName evidence="1">Uncharacterized protein</fullName>
    </submittedName>
</protein>